<dbReference type="CDD" id="cd04186">
    <property type="entry name" value="GT_2_like_c"/>
    <property type="match status" value="1"/>
</dbReference>
<dbReference type="AlphaFoldDB" id="A0A933I8A1"/>
<evidence type="ECO:0000313" key="2">
    <source>
        <dbReference type="EMBL" id="MBI4726475.1"/>
    </source>
</evidence>
<dbReference type="InterPro" id="IPR001173">
    <property type="entry name" value="Glyco_trans_2-like"/>
</dbReference>
<name>A0A933I8A1_UNCT6</name>
<dbReference type="SUPFAM" id="SSF53448">
    <property type="entry name" value="Nucleotide-diphospho-sugar transferases"/>
    <property type="match status" value="1"/>
</dbReference>
<dbReference type="Gene3D" id="3.90.550.10">
    <property type="entry name" value="Spore Coat Polysaccharide Biosynthesis Protein SpsA, Chain A"/>
    <property type="match status" value="1"/>
</dbReference>
<dbReference type="Pfam" id="PF00535">
    <property type="entry name" value="Glycos_transf_2"/>
    <property type="match status" value="1"/>
</dbReference>
<organism evidence="2 3">
    <name type="scientific">candidate division TA06 bacterium</name>
    <dbReference type="NCBI Taxonomy" id="2250710"/>
    <lineage>
        <taxon>Bacteria</taxon>
        <taxon>Bacteria division TA06</taxon>
    </lineage>
</organism>
<gene>
    <name evidence="2" type="ORF">HY768_04485</name>
</gene>
<comment type="caution">
    <text evidence="2">The sequence shown here is derived from an EMBL/GenBank/DDBJ whole genome shotgun (WGS) entry which is preliminary data.</text>
</comment>
<feature type="domain" description="Glycosyltransferase 2-like" evidence="1">
    <location>
        <begin position="5"/>
        <end position="129"/>
    </location>
</feature>
<dbReference type="PANTHER" id="PTHR43179">
    <property type="entry name" value="RHAMNOSYLTRANSFERASE WBBL"/>
    <property type="match status" value="1"/>
</dbReference>
<reference evidence="2" key="1">
    <citation type="submission" date="2020-07" db="EMBL/GenBank/DDBJ databases">
        <title>Huge and variable diversity of episymbiotic CPR bacteria and DPANN archaea in groundwater ecosystems.</title>
        <authorList>
            <person name="He C.Y."/>
            <person name="Keren R."/>
            <person name="Whittaker M."/>
            <person name="Farag I.F."/>
            <person name="Doudna J."/>
            <person name="Cate J.H.D."/>
            <person name="Banfield J.F."/>
        </authorList>
    </citation>
    <scope>NUCLEOTIDE SEQUENCE</scope>
    <source>
        <strain evidence="2">NC_groundwater_1520_Pr4_B-0.1um_53_5</strain>
    </source>
</reference>
<dbReference type="InterPro" id="IPR029044">
    <property type="entry name" value="Nucleotide-diphossugar_trans"/>
</dbReference>
<protein>
    <submittedName>
        <fullName evidence="2">Glycosyltransferase family 2 protein</fullName>
    </submittedName>
</protein>
<evidence type="ECO:0000259" key="1">
    <source>
        <dbReference type="Pfam" id="PF00535"/>
    </source>
</evidence>
<dbReference type="Proteomes" id="UP000736328">
    <property type="component" value="Unassembled WGS sequence"/>
</dbReference>
<evidence type="ECO:0000313" key="3">
    <source>
        <dbReference type="Proteomes" id="UP000736328"/>
    </source>
</evidence>
<dbReference type="EMBL" id="JACQXR010000054">
    <property type="protein sequence ID" value="MBI4726475.1"/>
    <property type="molecule type" value="Genomic_DNA"/>
</dbReference>
<proteinExistence type="predicted"/>
<accession>A0A933I8A1</accession>
<dbReference type="PANTHER" id="PTHR43179:SF7">
    <property type="entry name" value="RHAMNOSYLTRANSFERASE WBBL"/>
    <property type="match status" value="1"/>
</dbReference>
<sequence length="287" mass="32625">MTNLSVIIVTWNSRDYIRPCLDSLFSQGQDLEIIAVDNGSQDSTLDVLREYGTRIKVVGNQENLGFARAANQGLKRAAGDFILLLNPDTVLTPGALESMAGFLAEHPKIWALGPQLLNLDGSVQRSCRQFPDGRIMFYEFTGLSRLFPKSKTFGRWRMGYFDHLTPARVDQPMGACLMVKRVVLDKVGLLDEENFSMFFNEVDWCLRISRAGGRLYFLPQAKVYHHHGVSTRRVKKAMIISSHQSLARYFSKHYPNRFSTLLIRIMNRLTVPLRLWLQGNGDPKGKN</sequence>